<proteinExistence type="inferred from homology"/>
<comment type="caution">
    <text evidence="4">The sequence shown here is derived from an EMBL/GenBank/DDBJ whole genome shotgun (WGS) entry which is preliminary data.</text>
</comment>
<evidence type="ECO:0000313" key="4">
    <source>
        <dbReference type="EMBL" id="TMM50079.1"/>
    </source>
</evidence>
<reference evidence="4 5" key="1">
    <citation type="submission" date="2019-05" db="EMBL/GenBank/DDBJ databases">
        <title>Erythrobacter marisflavi sp. nov., isolated from isolated from water of an estuary environment.</title>
        <authorList>
            <person name="Yoon J.-H."/>
        </authorList>
    </citation>
    <scope>NUCLEOTIDE SEQUENCE [LARGE SCALE GENOMIC DNA]</scope>
    <source>
        <strain evidence="4 5">KEM-5</strain>
    </source>
</reference>
<keyword evidence="2" id="KW-0732">Signal</keyword>
<dbReference type="PANTHER" id="PTHR33393:SF11">
    <property type="entry name" value="POLYGLUTAMINE SYNTHESIS ACCESSORY PROTEIN RV0574C-RELATED"/>
    <property type="match status" value="1"/>
</dbReference>
<dbReference type="PANTHER" id="PTHR33393">
    <property type="entry name" value="POLYGLUTAMINE SYNTHESIS ACCESSORY PROTEIN RV0574C-RELATED"/>
    <property type="match status" value="1"/>
</dbReference>
<sequence length="687" mass="73473">MRVFPTILARAATAGALLLAAIGAMPLAAHTDDALVGGEQLEPGQVRLAGALDARRDRVDLSGITVTVNGTQATLSRNGHFQADIARAASYRIAIDGAAIFRMVQTFGTAEVYAAACQCLAIPAIELVARKKGRIELFFGGDAMAGRRYFAPTDGGHVLLHPETAATDLDRLLALMKPYIESADLASINLETVLSHEPPGPMLPGKKIAFTSTPALAAALVRAGVDYVTLGNNHVYDFQEQGVAVTLAELQGAGLAYSGAGHDEVSAERAAPVDIGKQRLAMLGFVGWEGSGGAHQSATADKGGAALGTRGQIRRSTLAAKKNRRIPIVQYHGGAEYIDRPSDTTIGRLRAAIDNGAPIALGHHPHMTMGVEVYRGALVAPSIGNFMFDQEFLRTQVSYVVKAWLEKGRFIRAEIVPIALVDYRPVPATDRAREASLRRLFGLSAERGTRLEMSGGHAVVRPNAMRQIGPAAKCEPAVTDFRLANFAPLCSAAGRLGREVITRGDFELALSGTARERAFGAQNAAVDFAYVPGEGHHAELRADKADDFVAFYTQGYVRDVPAGDYTLSARLRLPRAARAELLLKDQPRRGDKPSARWRGVTVGTAQLAAGDGWQDVAFSFTREEQSAGMTRPFRPVLRIVWPDGTRELRPVAIDDFAMVSWGRPGTPADIAAAWRATHVQGDTVAAR</sequence>
<dbReference type="EMBL" id="VCAO01000001">
    <property type="protein sequence ID" value="TMM50079.1"/>
    <property type="molecule type" value="Genomic_DNA"/>
</dbReference>
<comment type="similarity">
    <text evidence="1">Belongs to the CapA family.</text>
</comment>
<protein>
    <submittedName>
        <fullName evidence="4">CapA family protein</fullName>
    </submittedName>
</protein>
<keyword evidence="5" id="KW-1185">Reference proteome</keyword>
<accession>A0A5S3P990</accession>
<dbReference type="Proteomes" id="UP000309668">
    <property type="component" value="Unassembled WGS sequence"/>
</dbReference>
<dbReference type="RefSeq" id="WP_138615640.1">
    <property type="nucleotide sequence ID" value="NZ_VCAO01000001.1"/>
</dbReference>
<feature type="chain" id="PRO_5024410203" evidence="2">
    <location>
        <begin position="32"/>
        <end position="687"/>
    </location>
</feature>
<dbReference type="OrthoDB" id="9810718at2"/>
<evidence type="ECO:0000313" key="5">
    <source>
        <dbReference type="Proteomes" id="UP000309668"/>
    </source>
</evidence>
<dbReference type="Pfam" id="PF09587">
    <property type="entry name" value="PGA_cap"/>
    <property type="match status" value="1"/>
</dbReference>
<dbReference type="InterPro" id="IPR029052">
    <property type="entry name" value="Metallo-depent_PP-like"/>
</dbReference>
<dbReference type="SMART" id="SM00854">
    <property type="entry name" value="PGA_cap"/>
    <property type="match status" value="1"/>
</dbReference>
<evidence type="ECO:0000256" key="2">
    <source>
        <dbReference type="SAM" id="SignalP"/>
    </source>
</evidence>
<evidence type="ECO:0000259" key="3">
    <source>
        <dbReference type="SMART" id="SM00854"/>
    </source>
</evidence>
<organism evidence="4 5">
    <name type="scientific">Qipengyuania marisflavi</name>
    <dbReference type="NCBI Taxonomy" id="2486356"/>
    <lineage>
        <taxon>Bacteria</taxon>
        <taxon>Pseudomonadati</taxon>
        <taxon>Pseudomonadota</taxon>
        <taxon>Alphaproteobacteria</taxon>
        <taxon>Sphingomonadales</taxon>
        <taxon>Erythrobacteraceae</taxon>
        <taxon>Qipengyuania</taxon>
    </lineage>
</organism>
<dbReference type="InterPro" id="IPR019079">
    <property type="entry name" value="Capsule_synth_CapA"/>
</dbReference>
<dbReference type="AlphaFoldDB" id="A0A5S3P990"/>
<dbReference type="CDD" id="cd07381">
    <property type="entry name" value="MPP_CapA"/>
    <property type="match status" value="1"/>
</dbReference>
<evidence type="ECO:0000256" key="1">
    <source>
        <dbReference type="ARBA" id="ARBA00005662"/>
    </source>
</evidence>
<feature type="domain" description="Capsule synthesis protein CapA" evidence="3">
    <location>
        <begin position="136"/>
        <end position="390"/>
    </location>
</feature>
<dbReference type="InterPro" id="IPR052169">
    <property type="entry name" value="CW_Biosynth-Accessory"/>
</dbReference>
<dbReference type="Gene3D" id="3.60.21.10">
    <property type="match status" value="1"/>
</dbReference>
<name>A0A5S3P990_9SPHN</name>
<feature type="signal peptide" evidence="2">
    <location>
        <begin position="1"/>
        <end position="31"/>
    </location>
</feature>
<gene>
    <name evidence="4" type="ORF">FEV51_02475</name>
</gene>
<dbReference type="SUPFAM" id="SSF56300">
    <property type="entry name" value="Metallo-dependent phosphatases"/>
    <property type="match status" value="1"/>
</dbReference>